<feature type="region of interest" description="Disordered" evidence="1">
    <location>
        <begin position="105"/>
        <end position="127"/>
    </location>
</feature>
<feature type="compositionally biased region" description="Basic residues" evidence="1">
    <location>
        <begin position="7"/>
        <end position="18"/>
    </location>
</feature>
<feature type="compositionally biased region" description="Polar residues" evidence="1">
    <location>
        <begin position="118"/>
        <end position="127"/>
    </location>
</feature>
<feature type="region of interest" description="Disordered" evidence="1">
    <location>
        <begin position="1"/>
        <end position="24"/>
    </location>
</feature>
<dbReference type="EMBL" id="LSRQ01008336">
    <property type="protein sequence ID" value="OAY63590.1"/>
    <property type="molecule type" value="Genomic_DNA"/>
</dbReference>
<protein>
    <submittedName>
        <fullName evidence="2">Uncharacterized protein</fullName>
    </submittedName>
</protein>
<organism evidence="2 3">
    <name type="scientific">Ananas comosus</name>
    <name type="common">Pineapple</name>
    <name type="synonym">Ananas ananas</name>
    <dbReference type="NCBI Taxonomy" id="4615"/>
    <lineage>
        <taxon>Eukaryota</taxon>
        <taxon>Viridiplantae</taxon>
        <taxon>Streptophyta</taxon>
        <taxon>Embryophyta</taxon>
        <taxon>Tracheophyta</taxon>
        <taxon>Spermatophyta</taxon>
        <taxon>Magnoliopsida</taxon>
        <taxon>Liliopsida</taxon>
        <taxon>Poales</taxon>
        <taxon>Bromeliaceae</taxon>
        <taxon>Bromelioideae</taxon>
        <taxon>Ananas</taxon>
    </lineage>
</organism>
<evidence type="ECO:0000256" key="1">
    <source>
        <dbReference type="SAM" id="MobiDB-lite"/>
    </source>
</evidence>
<accession>A0A199UG99</accession>
<gene>
    <name evidence="2" type="ORF">ACMD2_06632</name>
</gene>
<evidence type="ECO:0000313" key="3">
    <source>
        <dbReference type="Proteomes" id="UP000092600"/>
    </source>
</evidence>
<comment type="caution">
    <text evidence="2">The sequence shown here is derived from an EMBL/GenBank/DDBJ whole genome shotgun (WGS) entry which is preliminary data.</text>
</comment>
<proteinExistence type="predicted"/>
<name>A0A199UG99_ANACO</name>
<reference evidence="2 3" key="1">
    <citation type="journal article" date="2016" name="DNA Res.">
        <title>The draft genome of MD-2 pineapple using hybrid error correction of long reads.</title>
        <authorList>
            <person name="Redwan R.M."/>
            <person name="Saidin A."/>
            <person name="Kumar S.V."/>
        </authorList>
    </citation>
    <scope>NUCLEOTIDE SEQUENCE [LARGE SCALE GENOMIC DNA]</scope>
    <source>
        <strain evidence="3">cv. MD2</strain>
        <tissue evidence="2">Leaf</tissue>
    </source>
</reference>
<dbReference type="AlphaFoldDB" id="A0A199UG99"/>
<sequence length="127" mass="14239">MEIKQSKRDHHFSAKRFFLKSQGKPQTAAEAIEKLHGGRVVSREEENGVVRVKIVVSKKELRQMLAGISGIENTARGHQTGGGASAPQSLEQLRHVLRRRRAKKLEEGAKGLRGEWQPQLQSIPEEI</sequence>
<dbReference type="Proteomes" id="UP000092600">
    <property type="component" value="Unassembled WGS sequence"/>
</dbReference>
<evidence type="ECO:0000313" key="2">
    <source>
        <dbReference type="EMBL" id="OAY63590.1"/>
    </source>
</evidence>